<dbReference type="Proteomes" id="UP000019132">
    <property type="component" value="Unassembled WGS sequence"/>
</dbReference>
<dbReference type="InParanoid" id="K3WDI5"/>
<keyword evidence="2" id="KW-1185">Reference proteome</keyword>
<dbReference type="EMBL" id="GL376628">
    <property type="status" value="NOT_ANNOTATED_CDS"/>
    <property type="molecule type" value="Genomic_DNA"/>
</dbReference>
<sequence length="74" mass="8368">MNIPEAPVDLTRLVQDPKDGSWITLDTIARKCHIAWEGTAELANMYAEPPSLLMYLMNSVFTLRELIAKVADFM</sequence>
<evidence type="ECO:0000313" key="1">
    <source>
        <dbReference type="EnsemblProtists" id="PYU1_T003026"/>
    </source>
</evidence>
<organism evidence="1 2">
    <name type="scientific">Globisporangium ultimum (strain ATCC 200006 / CBS 805.95 / DAOM BR144)</name>
    <name type="common">Pythium ultimum</name>
    <dbReference type="NCBI Taxonomy" id="431595"/>
    <lineage>
        <taxon>Eukaryota</taxon>
        <taxon>Sar</taxon>
        <taxon>Stramenopiles</taxon>
        <taxon>Oomycota</taxon>
        <taxon>Peronosporomycetes</taxon>
        <taxon>Pythiales</taxon>
        <taxon>Pythiaceae</taxon>
        <taxon>Globisporangium</taxon>
    </lineage>
</organism>
<dbReference type="HOGENOM" id="CLU_2693237_0_0_1"/>
<reference evidence="2" key="2">
    <citation type="submission" date="2010-04" db="EMBL/GenBank/DDBJ databases">
        <authorList>
            <person name="Buell R."/>
            <person name="Hamilton J."/>
            <person name="Hostetler J."/>
        </authorList>
    </citation>
    <scope>NUCLEOTIDE SEQUENCE [LARGE SCALE GENOMIC DNA]</scope>
    <source>
        <strain evidence="2">DAOM:BR144</strain>
    </source>
</reference>
<evidence type="ECO:0000313" key="2">
    <source>
        <dbReference type="Proteomes" id="UP000019132"/>
    </source>
</evidence>
<accession>K3WDI5</accession>
<dbReference type="AlphaFoldDB" id="K3WDI5"/>
<reference evidence="1" key="3">
    <citation type="submission" date="2015-02" db="UniProtKB">
        <authorList>
            <consortium name="EnsemblProtists"/>
        </authorList>
    </citation>
    <scope>IDENTIFICATION</scope>
    <source>
        <strain evidence="1">DAOM BR144</strain>
    </source>
</reference>
<proteinExistence type="predicted"/>
<dbReference type="VEuPathDB" id="FungiDB:PYU1_G003023"/>
<reference evidence="2" key="1">
    <citation type="journal article" date="2010" name="Genome Biol.">
        <title>Genome sequence of the necrotrophic plant pathogen Pythium ultimum reveals original pathogenicity mechanisms and effector repertoire.</title>
        <authorList>
            <person name="Levesque C.A."/>
            <person name="Brouwer H."/>
            <person name="Cano L."/>
            <person name="Hamilton J.P."/>
            <person name="Holt C."/>
            <person name="Huitema E."/>
            <person name="Raffaele S."/>
            <person name="Robideau G.P."/>
            <person name="Thines M."/>
            <person name="Win J."/>
            <person name="Zerillo M.M."/>
            <person name="Beakes G.W."/>
            <person name="Boore J.L."/>
            <person name="Busam D."/>
            <person name="Dumas B."/>
            <person name="Ferriera S."/>
            <person name="Fuerstenberg S.I."/>
            <person name="Gachon C.M."/>
            <person name="Gaulin E."/>
            <person name="Govers F."/>
            <person name="Grenville-Briggs L."/>
            <person name="Horner N."/>
            <person name="Hostetler J."/>
            <person name="Jiang R.H."/>
            <person name="Johnson J."/>
            <person name="Krajaejun T."/>
            <person name="Lin H."/>
            <person name="Meijer H.J."/>
            <person name="Moore B."/>
            <person name="Morris P."/>
            <person name="Phuntmart V."/>
            <person name="Puiu D."/>
            <person name="Shetty J."/>
            <person name="Stajich J.E."/>
            <person name="Tripathy S."/>
            <person name="Wawra S."/>
            <person name="van West P."/>
            <person name="Whitty B.R."/>
            <person name="Coutinho P.M."/>
            <person name="Henrissat B."/>
            <person name="Martin F."/>
            <person name="Thomas P.D."/>
            <person name="Tyler B.M."/>
            <person name="De Vries R.P."/>
            <person name="Kamoun S."/>
            <person name="Yandell M."/>
            <person name="Tisserat N."/>
            <person name="Buell C.R."/>
        </authorList>
    </citation>
    <scope>NUCLEOTIDE SEQUENCE</scope>
    <source>
        <strain evidence="2">DAOM:BR144</strain>
    </source>
</reference>
<protein>
    <submittedName>
        <fullName evidence="1">Uncharacterized protein</fullName>
    </submittedName>
</protein>
<name>K3WDI5_GLOUD</name>
<dbReference type="EnsemblProtists" id="PYU1_T003026">
    <property type="protein sequence ID" value="PYU1_T003026"/>
    <property type="gene ID" value="PYU1_G003023"/>
</dbReference>